<comment type="caution">
    <text evidence="1">The sequence shown here is derived from an EMBL/GenBank/DDBJ whole genome shotgun (WGS) entry which is preliminary data.</text>
</comment>
<dbReference type="PATRIC" id="fig|1088869.3.peg.1855"/>
<gene>
    <name evidence="1" type="ORF">GMO_18590</name>
</gene>
<sequence length="45" mass="4817">MTIQAARRTVAACFPPRELNERAGCRSAQGSDDGFLLVIIGRNGP</sequence>
<organism evidence="1 2">
    <name type="scientific">Gluconobacter morbifer G707</name>
    <dbReference type="NCBI Taxonomy" id="1088869"/>
    <lineage>
        <taxon>Bacteria</taxon>
        <taxon>Pseudomonadati</taxon>
        <taxon>Pseudomonadota</taxon>
        <taxon>Alphaproteobacteria</taxon>
        <taxon>Acetobacterales</taxon>
        <taxon>Acetobacteraceae</taxon>
        <taxon>Gluconobacter</taxon>
    </lineage>
</organism>
<proteinExistence type="predicted"/>
<accession>G6XJI7</accession>
<dbReference type="AlphaFoldDB" id="G6XJI7"/>
<reference evidence="1 2" key="1">
    <citation type="submission" date="2011-10" db="EMBL/GenBank/DDBJ databases">
        <title>Genome sequence of Gluconobacter morbifer G707, isolated from Drosophila gut.</title>
        <authorList>
            <person name="Lee W.-J."/>
            <person name="Kim E.-K."/>
        </authorList>
    </citation>
    <scope>NUCLEOTIDE SEQUENCE [LARGE SCALE GENOMIC DNA]</scope>
    <source>
        <strain evidence="1 2">G707</strain>
    </source>
</reference>
<protein>
    <submittedName>
        <fullName evidence="1">Uncharacterized protein</fullName>
    </submittedName>
</protein>
<dbReference type="Proteomes" id="UP000004949">
    <property type="component" value="Unassembled WGS sequence"/>
</dbReference>
<evidence type="ECO:0000313" key="1">
    <source>
        <dbReference type="EMBL" id="EHH68092.1"/>
    </source>
</evidence>
<keyword evidence="2" id="KW-1185">Reference proteome</keyword>
<dbReference type="STRING" id="1088869.GMO_18590"/>
<dbReference type="EMBL" id="AGQV01000005">
    <property type="protein sequence ID" value="EHH68092.1"/>
    <property type="molecule type" value="Genomic_DNA"/>
</dbReference>
<name>G6XJI7_9PROT</name>
<evidence type="ECO:0000313" key="2">
    <source>
        <dbReference type="Proteomes" id="UP000004949"/>
    </source>
</evidence>